<dbReference type="OrthoDB" id="9768177at2"/>
<evidence type="ECO:0000313" key="12">
    <source>
        <dbReference type="EMBL" id="PQA61091.1"/>
    </source>
</evidence>
<keyword evidence="3 8" id="KW-1134">Transmembrane beta strand</keyword>
<dbReference type="GO" id="GO:0009279">
    <property type="term" value="C:cell outer membrane"/>
    <property type="evidence" value="ECO:0007669"/>
    <property type="project" value="UniProtKB-SubCell"/>
</dbReference>
<evidence type="ECO:0000256" key="9">
    <source>
        <dbReference type="RuleBase" id="RU003357"/>
    </source>
</evidence>
<keyword evidence="4 8" id="KW-0812">Transmembrane</keyword>
<dbReference type="PROSITE" id="PS52016">
    <property type="entry name" value="TONB_DEPENDENT_REC_3"/>
    <property type="match status" value="1"/>
</dbReference>
<reference evidence="13" key="1">
    <citation type="submission" date="2018-02" db="EMBL/GenBank/DDBJ databases">
        <title>Genome sequencing of Solimonas sp. HR-BB.</title>
        <authorList>
            <person name="Lee Y."/>
            <person name="Jeon C.O."/>
        </authorList>
    </citation>
    <scope>NUCLEOTIDE SEQUENCE [LARGE SCALE GENOMIC DNA]</scope>
    <source>
        <strain evidence="13">HR-U</strain>
    </source>
</reference>
<protein>
    <submittedName>
        <fullName evidence="12">TonB-dependent receptor</fullName>
    </submittedName>
</protein>
<keyword evidence="6 8" id="KW-0472">Membrane</keyword>
<dbReference type="SUPFAM" id="SSF49464">
    <property type="entry name" value="Carboxypeptidase regulatory domain-like"/>
    <property type="match status" value="1"/>
</dbReference>
<dbReference type="NCBIfam" id="TIGR04057">
    <property type="entry name" value="SusC_RagA_signa"/>
    <property type="match status" value="1"/>
</dbReference>
<feature type="domain" description="TonB-dependent receptor plug" evidence="11">
    <location>
        <begin position="96"/>
        <end position="204"/>
    </location>
</feature>
<evidence type="ECO:0000259" key="10">
    <source>
        <dbReference type="Pfam" id="PF00593"/>
    </source>
</evidence>
<dbReference type="Gene3D" id="2.60.40.1120">
    <property type="entry name" value="Carboxypeptidase-like, regulatory domain"/>
    <property type="match status" value="1"/>
</dbReference>
<keyword evidence="7 8" id="KW-0998">Cell outer membrane</keyword>
<keyword evidence="13" id="KW-1185">Reference proteome</keyword>
<evidence type="ECO:0000256" key="8">
    <source>
        <dbReference type="PROSITE-ProRule" id="PRU01360"/>
    </source>
</evidence>
<dbReference type="Gene3D" id="2.40.170.20">
    <property type="entry name" value="TonB-dependent receptor, beta-barrel domain"/>
    <property type="match status" value="1"/>
</dbReference>
<evidence type="ECO:0000256" key="2">
    <source>
        <dbReference type="ARBA" id="ARBA00022448"/>
    </source>
</evidence>
<keyword evidence="5 9" id="KW-0798">TonB box</keyword>
<dbReference type="InterPro" id="IPR012910">
    <property type="entry name" value="Plug_dom"/>
</dbReference>
<comment type="caution">
    <text evidence="12">The sequence shown here is derived from an EMBL/GenBank/DDBJ whole genome shotgun (WGS) entry which is preliminary data.</text>
</comment>
<gene>
    <name evidence="12" type="ORF">C5O19_12310</name>
</gene>
<organism evidence="12 13">
    <name type="scientific">Siphonobacter curvatus</name>
    <dbReference type="NCBI Taxonomy" id="2094562"/>
    <lineage>
        <taxon>Bacteria</taxon>
        <taxon>Pseudomonadati</taxon>
        <taxon>Bacteroidota</taxon>
        <taxon>Cytophagia</taxon>
        <taxon>Cytophagales</taxon>
        <taxon>Cytophagaceae</taxon>
        <taxon>Siphonobacter</taxon>
    </lineage>
</organism>
<dbReference type="InterPro" id="IPR036942">
    <property type="entry name" value="Beta-barrel_TonB_sf"/>
</dbReference>
<dbReference type="EMBL" id="PTRA01000001">
    <property type="protein sequence ID" value="PQA61091.1"/>
    <property type="molecule type" value="Genomic_DNA"/>
</dbReference>
<evidence type="ECO:0000313" key="13">
    <source>
        <dbReference type="Proteomes" id="UP000239590"/>
    </source>
</evidence>
<proteinExistence type="inferred from homology"/>
<name>A0A2S7ITQ9_9BACT</name>
<evidence type="ECO:0000256" key="7">
    <source>
        <dbReference type="ARBA" id="ARBA00023237"/>
    </source>
</evidence>
<evidence type="ECO:0000256" key="1">
    <source>
        <dbReference type="ARBA" id="ARBA00004571"/>
    </source>
</evidence>
<evidence type="ECO:0000256" key="3">
    <source>
        <dbReference type="ARBA" id="ARBA00022452"/>
    </source>
</evidence>
<accession>A0A2S7ITQ9</accession>
<dbReference type="InterPro" id="IPR000531">
    <property type="entry name" value="Beta-barrel_TonB"/>
</dbReference>
<dbReference type="InterPro" id="IPR039426">
    <property type="entry name" value="TonB-dep_rcpt-like"/>
</dbReference>
<dbReference type="AlphaFoldDB" id="A0A2S7ITQ9"/>
<dbReference type="Pfam" id="PF00593">
    <property type="entry name" value="TonB_dep_Rec_b-barrel"/>
    <property type="match status" value="1"/>
</dbReference>
<dbReference type="Gene3D" id="2.170.130.10">
    <property type="entry name" value="TonB-dependent receptor, plug domain"/>
    <property type="match status" value="1"/>
</dbReference>
<dbReference type="InterPro" id="IPR037066">
    <property type="entry name" value="Plug_dom_sf"/>
</dbReference>
<dbReference type="InterPro" id="IPR008969">
    <property type="entry name" value="CarboxyPept-like_regulatory"/>
</dbReference>
<keyword evidence="2 8" id="KW-0813">Transport</keyword>
<evidence type="ECO:0000259" key="11">
    <source>
        <dbReference type="Pfam" id="PF07715"/>
    </source>
</evidence>
<dbReference type="NCBIfam" id="TIGR04056">
    <property type="entry name" value="OMP_RagA_SusC"/>
    <property type="match status" value="1"/>
</dbReference>
<dbReference type="Pfam" id="PF07715">
    <property type="entry name" value="Plug"/>
    <property type="match status" value="1"/>
</dbReference>
<dbReference type="Proteomes" id="UP000239590">
    <property type="component" value="Unassembled WGS sequence"/>
</dbReference>
<evidence type="ECO:0000256" key="4">
    <source>
        <dbReference type="ARBA" id="ARBA00022692"/>
    </source>
</evidence>
<dbReference type="Pfam" id="PF13715">
    <property type="entry name" value="CarbopepD_reg_2"/>
    <property type="match status" value="1"/>
</dbReference>
<dbReference type="SUPFAM" id="SSF56935">
    <property type="entry name" value="Porins"/>
    <property type="match status" value="1"/>
</dbReference>
<evidence type="ECO:0000256" key="5">
    <source>
        <dbReference type="ARBA" id="ARBA00023077"/>
    </source>
</evidence>
<comment type="similarity">
    <text evidence="8 9">Belongs to the TonB-dependent receptor family.</text>
</comment>
<dbReference type="InterPro" id="IPR023996">
    <property type="entry name" value="TonB-dep_OMP_SusC/RagA"/>
</dbReference>
<comment type="subcellular location">
    <subcellularLocation>
        <location evidence="1 8">Cell outer membrane</location>
        <topology evidence="1 8">Multi-pass membrane protein</topology>
    </subcellularLocation>
</comment>
<keyword evidence="12" id="KW-0675">Receptor</keyword>
<sequence length="1059" mass="118365">MAVRVKGKVIDSKGVTLPGVSVVIKDTQRGTLTDQKGEFTLDNVKETDVLIFTFVGFKTQEVVLGNRVELEVVLDESIKGLDEVVVVGYGTQKKGNLTGAVSTVETDKFLKSRPVTDVARGLQGAVPGLTISTTSGDLGTNPQIRLRGLTGSLNAGNGAQPLILVDNVEIQSLQMVNPDDIESISVLKDAASTSIYGSRAAWGVVLITTKSGKKNTRSQVTYSTNFSYSTPTTTPKIAGAAEGPEYALAAARRSNPAATTFGTVGMYFTDESIQKIRDWEAQYGGQNLGNDMVLGRDFEIKDGRLYFYRPWDAEAMFMRKWAPQQTHNLGITGGSDKTSYNLSLGYLDQQGVLKDKTDRFDRYNGTFSINSSINKWLDINGKILFSKSVFETPFSFTGTAFDPLYYLYRWQRVYPYGTYEGKPFRSAVSEVQQAQMINTTENFLRATIGGRLKLMEGLTIDANYTYSNTNRHIRDVGGKVMAWNQWNGVPLKYESYASASYDRVVYRSLWDEMHTVKAFGTYQKELTNHSIKVIAGMDMDIKQNWDQRSERRNLLDMNLGELPLATGDQYVDGGRGHWATQGFFGRLNYSYKDKFLVELNGRYDGSSFFPTRTQWAFFPSVSAGYVISEEPFMKPIEPIVSSLKIRGSYGSLGNTDVGSTTFRPTMATSNSNWWIGSTNMLTVNTPALVPASLTWETISTLDFGADAKLLKNKVGVTFDWYRRTTSDMITTGIQLPSSFGAAAPRRNYGEMQTTGWELAVDFNHGFSNGLNINLGVNLSDFTEKITRFDGTLVNGNYAGKKLGEIWGYETDRFFTKDDFLQDANGNLTRDAAGKYILKDGIPTQTRHESGWFFYGPGDVKYKDLNGDGTIFTGSSSLEDHGDLKVIGNSTPRYQYGVRLGADWKGFDFNMFWQGVGKRELWPSGGIFIPGFNPNDAMYAHQMDYWTEENPNAFYPRPTNTGQSNNTQNFLIQSKYLLNMAYLRLKNMTLGYTLPKTLTERIRIERCRVYVNGENLLTFDNLSIPIDPEVAYLNASSQPATFGRVYPYRRTFSFGLQLTF</sequence>
<evidence type="ECO:0000256" key="6">
    <source>
        <dbReference type="ARBA" id="ARBA00023136"/>
    </source>
</evidence>
<dbReference type="InterPro" id="IPR023997">
    <property type="entry name" value="TonB-dep_OMP_SusC/RagA_CS"/>
</dbReference>
<feature type="domain" description="TonB-dependent receptor-like beta-barrel" evidence="10">
    <location>
        <begin position="402"/>
        <end position="1015"/>
    </location>
</feature>